<sequence length="365" mass="40749">MYNEQYFEEEENSSVPTEPSVGYNYVAWPQQVALSVNVSLPVLWVQTGSIEQASYLTAGQEPGPSFPVYPQAPTSTTHGGPPGVYEPFAQYSATFATGQAIPISPQAHGNYYLPAGSAYLPQASTWSGSQIITPSQAQAYLKEEGSDGGSAQSYRSSSEEGTLDSKGKAVSTSPTNQFFAHAPPENWQTRGDSTILHMYRPGTASASPKNTSALVAVFKQDPEGSAKLRTPNTACYHCKHRRIKCEDKIYTKAGRPFCSACVQRQGPCYWPPRYHPYLQADYLTVRRSELMQEDPQRYAALVSQGKLDDQLLGEFDASKCPKPISWTWRYNEHTGRKEFDNVPPTGKEKTPKRRKTLDDYWWDRW</sequence>
<proteinExistence type="predicted"/>
<evidence type="ECO:0000256" key="1">
    <source>
        <dbReference type="SAM" id="MobiDB-lite"/>
    </source>
</evidence>
<dbReference type="GO" id="GO:0008270">
    <property type="term" value="F:zinc ion binding"/>
    <property type="evidence" value="ECO:0007669"/>
    <property type="project" value="InterPro"/>
</dbReference>
<dbReference type="PROSITE" id="PS00463">
    <property type="entry name" value="ZN2_CY6_FUNGAL_1"/>
    <property type="match status" value="1"/>
</dbReference>
<organism evidence="3 4">
    <name type="scientific">Dacryopinax primogenitus (strain DJM 731)</name>
    <name type="common">Brown rot fungus</name>
    <dbReference type="NCBI Taxonomy" id="1858805"/>
    <lineage>
        <taxon>Eukaryota</taxon>
        <taxon>Fungi</taxon>
        <taxon>Dikarya</taxon>
        <taxon>Basidiomycota</taxon>
        <taxon>Agaricomycotina</taxon>
        <taxon>Dacrymycetes</taxon>
        <taxon>Dacrymycetales</taxon>
        <taxon>Dacrymycetaceae</taxon>
        <taxon>Dacryopinax</taxon>
    </lineage>
</organism>
<dbReference type="CDD" id="cd00067">
    <property type="entry name" value="GAL4"/>
    <property type="match status" value="1"/>
</dbReference>
<feature type="region of interest" description="Disordered" evidence="1">
    <location>
        <begin position="142"/>
        <end position="184"/>
    </location>
</feature>
<gene>
    <name evidence="3" type="ORF">DACRYDRAFT_99096</name>
</gene>
<dbReference type="GeneID" id="63692625"/>
<evidence type="ECO:0000313" key="4">
    <source>
        <dbReference type="Proteomes" id="UP000030653"/>
    </source>
</evidence>
<dbReference type="Proteomes" id="UP000030653">
    <property type="component" value="Unassembled WGS sequence"/>
</dbReference>
<dbReference type="AlphaFoldDB" id="M5GFX2"/>
<reference evidence="3 4" key="1">
    <citation type="journal article" date="2012" name="Science">
        <title>The Paleozoic origin of enzymatic lignin decomposition reconstructed from 31 fungal genomes.</title>
        <authorList>
            <person name="Floudas D."/>
            <person name="Binder M."/>
            <person name="Riley R."/>
            <person name="Barry K."/>
            <person name="Blanchette R.A."/>
            <person name="Henrissat B."/>
            <person name="Martinez A.T."/>
            <person name="Otillar R."/>
            <person name="Spatafora J.W."/>
            <person name="Yadav J.S."/>
            <person name="Aerts A."/>
            <person name="Benoit I."/>
            <person name="Boyd A."/>
            <person name="Carlson A."/>
            <person name="Copeland A."/>
            <person name="Coutinho P.M."/>
            <person name="de Vries R.P."/>
            <person name="Ferreira P."/>
            <person name="Findley K."/>
            <person name="Foster B."/>
            <person name="Gaskell J."/>
            <person name="Glotzer D."/>
            <person name="Gorecki P."/>
            <person name="Heitman J."/>
            <person name="Hesse C."/>
            <person name="Hori C."/>
            <person name="Igarashi K."/>
            <person name="Jurgens J.A."/>
            <person name="Kallen N."/>
            <person name="Kersten P."/>
            <person name="Kohler A."/>
            <person name="Kuees U."/>
            <person name="Kumar T.K.A."/>
            <person name="Kuo A."/>
            <person name="LaButti K."/>
            <person name="Larrondo L.F."/>
            <person name="Lindquist E."/>
            <person name="Ling A."/>
            <person name="Lombard V."/>
            <person name="Lucas S."/>
            <person name="Lundell T."/>
            <person name="Martin R."/>
            <person name="McLaughlin D.J."/>
            <person name="Morgenstern I."/>
            <person name="Morin E."/>
            <person name="Murat C."/>
            <person name="Nagy L.G."/>
            <person name="Nolan M."/>
            <person name="Ohm R.A."/>
            <person name="Patyshakuliyeva A."/>
            <person name="Rokas A."/>
            <person name="Ruiz-Duenas F.J."/>
            <person name="Sabat G."/>
            <person name="Salamov A."/>
            <person name="Samejima M."/>
            <person name="Schmutz J."/>
            <person name="Slot J.C."/>
            <person name="St John F."/>
            <person name="Stenlid J."/>
            <person name="Sun H."/>
            <person name="Sun S."/>
            <person name="Syed K."/>
            <person name="Tsang A."/>
            <person name="Wiebenga A."/>
            <person name="Young D."/>
            <person name="Pisabarro A."/>
            <person name="Eastwood D.C."/>
            <person name="Martin F."/>
            <person name="Cullen D."/>
            <person name="Grigoriev I.V."/>
            <person name="Hibbett D.S."/>
        </authorList>
    </citation>
    <scope>NUCLEOTIDE SEQUENCE [LARGE SCALE GENOMIC DNA]</scope>
    <source>
        <strain evidence="3 4">DJM-731 SS1</strain>
    </source>
</reference>
<dbReference type="InterPro" id="IPR001138">
    <property type="entry name" value="Zn2Cys6_DnaBD"/>
</dbReference>
<feature type="compositionally biased region" description="Polar residues" evidence="1">
    <location>
        <begin position="149"/>
        <end position="160"/>
    </location>
</feature>
<dbReference type="GO" id="GO:0000981">
    <property type="term" value="F:DNA-binding transcription factor activity, RNA polymerase II-specific"/>
    <property type="evidence" value="ECO:0007669"/>
    <property type="project" value="InterPro"/>
</dbReference>
<dbReference type="RefSeq" id="XP_040631417.1">
    <property type="nucleotide sequence ID" value="XM_040777563.1"/>
</dbReference>
<dbReference type="HOGENOM" id="CLU_758685_0_0_1"/>
<evidence type="ECO:0000313" key="3">
    <source>
        <dbReference type="EMBL" id="EJU04523.1"/>
    </source>
</evidence>
<dbReference type="EMBL" id="JH795858">
    <property type="protein sequence ID" value="EJU04523.1"/>
    <property type="molecule type" value="Genomic_DNA"/>
</dbReference>
<keyword evidence="4" id="KW-1185">Reference proteome</keyword>
<dbReference type="Gene3D" id="4.10.240.10">
    <property type="entry name" value="Zn(2)-C6 fungal-type DNA-binding domain"/>
    <property type="match status" value="1"/>
</dbReference>
<dbReference type="SUPFAM" id="SSF57701">
    <property type="entry name" value="Zn2/Cys6 DNA-binding domain"/>
    <property type="match status" value="1"/>
</dbReference>
<dbReference type="InterPro" id="IPR036864">
    <property type="entry name" value="Zn2-C6_fun-type_DNA-bd_sf"/>
</dbReference>
<evidence type="ECO:0000259" key="2">
    <source>
        <dbReference type="PROSITE" id="PS50048"/>
    </source>
</evidence>
<name>M5GFX2_DACPD</name>
<dbReference type="OrthoDB" id="10306720at2759"/>
<accession>M5GFX2</accession>
<protein>
    <recommendedName>
        <fullName evidence="2">Zn(2)-C6 fungal-type domain-containing protein</fullName>
    </recommendedName>
</protein>
<dbReference type="PROSITE" id="PS50048">
    <property type="entry name" value="ZN2_CY6_FUNGAL_2"/>
    <property type="match status" value="1"/>
</dbReference>
<feature type="domain" description="Zn(2)-C6 fungal-type" evidence="2">
    <location>
        <begin position="234"/>
        <end position="270"/>
    </location>
</feature>